<evidence type="ECO:0000256" key="2">
    <source>
        <dbReference type="SAM" id="SignalP"/>
    </source>
</evidence>
<evidence type="ECO:0000313" key="3">
    <source>
        <dbReference type="EMBL" id="OTP99731.1"/>
    </source>
</evidence>
<evidence type="ECO:0000313" key="5">
    <source>
        <dbReference type="Proteomes" id="UP000194800"/>
    </source>
</evidence>
<proteinExistence type="predicted"/>
<dbReference type="Pfam" id="PF10605">
    <property type="entry name" value="3HBOH"/>
    <property type="match status" value="1"/>
</dbReference>
<dbReference type="EMBL" id="NART01000021">
    <property type="protein sequence ID" value="OTQ10241.1"/>
    <property type="molecule type" value="Genomic_DNA"/>
</dbReference>
<name>A0A242NI42_9GAMM</name>
<keyword evidence="1" id="KW-0378">Hydrolase</keyword>
<keyword evidence="5" id="KW-1185">Reference proteome</keyword>
<evidence type="ECO:0000313" key="6">
    <source>
        <dbReference type="Proteomes" id="UP000194977"/>
    </source>
</evidence>
<dbReference type="Proteomes" id="UP000194800">
    <property type="component" value="Unassembled WGS sequence"/>
</dbReference>
<dbReference type="OrthoDB" id="4294477at2"/>
<gene>
    <name evidence="4" type="ORF">B6C91_06285</name>
    <name evidence="3" type="ORF">B6D08_06610</name>
</gene>
<reference evidence="5 6" key="1">
    <citation type="submission" date="2017-03" db="EMBL/GenBank/DDBJ databases">
        <title>Comparative genomics of honeybee gut symbionts reveal geographically distinct and subgroup specific antibiotic resistance.</title>
        <authorList>
            <person name="Ludvigsen J."/>
            <person name="Porcellato D."/>
            <person name="Labee-Lund T.M."/>
            <person name="Amdam G.V."/>
            <person name="Rudi K."/>
        </authorList>
    </citation>
    <scope>NUCLEOTIDE SEQUENCE [LARGE SCALE GENOMIC DNA]</scope>
    <source>
        <strain evidence="3 6">A-7-12</strain>
        <strain evidence="4 5">A-9-12</strain>
    </source>
</reference>
<dbReference type="GO" id="GO:0019605">
    <property type="term" value="P:butyrate metabolic process"/>
    <property type="evidence" value="ECO:0007669"/>
    <property type="project" value="InterPro"/>
</dbReference>
<dbReference type="InterPro" id="IPR016582">
    <property type="entry name" value="OHBut_olig_hydro_put"/>
</dbReference>
<comment type="caution">
    <text evidence="3">The sequence shown here is derived from an EMBL/GenBank/DDBJ whole genome shotgun (WGS) entry which is preliminary data.</text>
</comment>
<feature type="chain" id="PRO_5012421761" description="D-(-)-3-hydroxybutyrate oligomer hydrolase" evidence="2">
    <location>
        <begin position="29"/>
        <end position="695"/>
    </location>
</feature>
<evidence type="ECO:0000313" key="4">
    <source>
        <dbReference type="EMBL" id="OTQ10241.1"/>
    </source>
</evidence>
<sequence>MRIKNIKIKILVSLICFTSTIIPFVAQAKSDSRLSTSREEMNIIDYPTGITIESSTNYDGETDDLVTAGLGFTALSTLIIKPTIADPERPTTQELRKLKLNRFIDTKTGEGTLFGFQRKNLTPLFDGRIAGTEVLATFENNKERIGLLVQIPLDFDKNKPCIVAVPSTNSDGLFNAYDVQIRGLWGLRHNCAVVYNDKGLGNGIYDITNQYGFTIDGKIKSDNLLFEPKIKNREQYVKTYPDRYAIKQLHSKQNSEERWGEYVLKSIEFAFHQINTHFSETQKVIFDKDNTLVLVYGASDGAGAALKAGELDKNNTIKGIVAVNPQIAPYSETIPVTVKVGEKPPTKIEYLSIAEYSTYASLYIPCAVPAIISSNKDINLPFADNYTYAQNRCDALKKAQLLIHGTPKEALEKLRQYGWTPEMDRQLPYFYFKETVALPYQYISAYGRYDVIEDMCNYSVASTQKNPILYVGKVEPLSEIEFQQLWGLANGQLPVWLGDESTMLALVNNQDMHSPRRDFYSSSDSKAEIDYNSKGAICLYNKLKDTRVKNGMKQVSASANLNGIKTFIIHGRNNVKQLPNYTSRAYVALNSKVEGNNSQLRYIEVKNSSYLEGKPPFDNSLVSIDYYGEDAMEWLWANLTNNATLPDSQVIHAKPRVGKVTLTPDATAQNLVPILQSPNRNDIIKKQNGELIIPN</sequence>
<accession>A0A242NI42</accession>
<evidence type="ECO:0008006" key="7">
    <source>
        <dbReference type="Google" id="ProtNLM"/>
    </source>
</evidence>
<evidence type="ECO:0000256" key="1">
    <source>
        <dbReference type="ARBA" id="ARBA00022801"/>
    </source>
</evidence>
<keyword evidence="2" id="KW-0732">Signal</keyword>
<protein>
    <recommendedName>
        <fullName evidence="7">D-(-)-3-hydroxybutyrate oligomer hydrolase</fullName>
    </recommendedName>
</protein>
<dbReference type="GO" id="GO:0047989">
    <property type="term" value="F:hydroxybutyrate-dimer hydrolase activity"/>
    <property type="evidence" value="ECO:0007669"/>
    <property type="project" value="InterPro"/>
</dbReference>
<feature type="signal peptide" evidence="2">
    <location>
        <begin position="1"/>
        <end position="28"/>
    </location>
</feature>
<dbReference type="GO" id="GO:0005615">
    <property type="term" value="C:extracellular space"/>
    <property type="evidence" value="ECO:0007669"/>
    <property type="project" value="InterPro"/>
</dbReference>
<dbReference type="AlphaFoldDB" id="A0A242NI42"/>
<dbReference type="Proteomes" id="UP000194977">
    <property type="component" value="Unassembled WGS sequence"/>
</dbReference>
<dbReference type="EMBL" id="NARP01000014">
    <property type="protein sequence ID" value="OTP99731.1"/>
    <property type="molecule type" value="Genomic_DNA"/>
</dbReference>
<dbReference type="RefSeq" id="WP_086300895.1">
    <property type="nucleotide sequence ID" value="NZ_MZNE01000009.1"/>
</dbReference>
<organism evidence="3 6">
    <name type="scientific">Gilliamella apicola</name>
    <dbReference type="NCBI Taxonomy" id="1196095"/>
    <lineage>
        <taxon>Bacteria</taxon>
        <taxon>Pseudomonadati</taxon>
        <taxon>Pseudomonadota</taxon>
        <taxon>Gammaproteobacteria</taxon>
        <taxon>Orbales</taxon>
        <taxon>Orbaceae</taxon>
        <taxon>Gilliamella</taxon>
    </lineage>
</organism>